<dbReference type="AlphaFoldDB" id="A0A6J5YHQ1"/>
<dbReference type="PANTHER" id="PTHR42883">
    <property type="entry name" value="GLUCOSE-1-PHOSPHATE THYMIDYLTRANSFERASE"/>
    <property type="match status" value="1"/>
</dbReference>
<sequence>MKGLILSGGAGTRLRPITHTSAKQLVPVANKPILFYGIEDMVEAGITEIGIITGDTGAEIRDAVGDGSHWGAQVTYIPQDAPLGLAHCVLIAKDFLGDDDFVMYLGDNLLRQGIAEFVDRFENDRRLADGVDTAAPSAQILLARVPDPQRFGVAEIGPDGEVLQLVEKPVDPPSDLALVGVYLFDQSIHEAVAAIEPSPRGELEITDAIQWLIDHEHRVRHEVLDGWWKDTGKLQPLLEGNRLVLEAIEPAIHGTVDDDSLIDGRVVIEQGAVIINSTVRGPAIIGERTRVVNSYIGPFTSIYFDCEIINTEIEHSVVLEESTISGVTRIADSLIGKKVEVRRSETRPHATRLMVGDHSVVDLA</sequence>
<dbReference type="PANTHER" id="PTHR42883:SF2">
    <property type="entry name" value="THYMIDYLYLTRANSFERASE"/>
    <property type="match status" value="1"/>
</dbReference>
<dbReference type="InterPro" id="IPR005835">
    <property type="entry name" value="NTP_transferase_dom"/>
</dbReference>
<protein>
    <submittedName>
        <fullName evidence="2">Unannotated protein</fullName>
    </submittedName>
</protein>
<organism evidence="2">
    <name type="scientific">freshwater metagenome</name>
    <dbReference type="NCBI Taxonomy" id="449393"/>
    <lineage>
        <taxon>unclassified sequences</taxon>
        <taxon>metagenomes</taxon>
        <taxon>ecological metagenomes</taxon>
    </lineage>
</organism>
<dbReference type="SUPFAM" id="SSF53448">
    <property type="entry name" value="Nucleotide-diphospho-sugar transferases"/>
    <property type="match status" value="1"/>
</dbReference>
<feature type="domain" description="Nucleotidyl transferase" evidence="1">
    <location>
        <begin position="2"/>
        <end position="245"/>
    </location>
</feature>
<dbReference type="InterPro" id="IPR005908">
    <property type="entry name" value="G1P_thy_trans_l"/>
</dbReference>
<proteinExistence type="predicted"/>
<gene>
    <name evidence="2" type="ORF">UFOPK1392_00872</name>
    <name evidence="3" type="ORF">UFOPK3733_00455</name>
</gene>
<dbReference type="EMBL" id="CAEMXZ010000028">
    <property type="protein sequence ID" value="CAB4323122.1"/>
    <property type="molecule type" value="Genomic_DNA"/>
</dbReference>
<dbReference type="Pfam" id="PF00483">
    <property type="entry name" value="NTP_transferase"/>
    <property type="match status" value="1"/>
</dbReference>
<reference evidence="2" key="1">
    <citation type="submission" date="2020-05" db="EMBL/GenBank/DDBJ databases">
        <authorList>
            <person name="Chiriac C."/>
            <person name="Salcher M."/>
            <person name="Ghai R."/>
            <person name="Kavagutti S V."/>
        </authorList>
    </citation>
    <scope>NUCLEOTIDE SEQUENCE</scope>
</reference>
<dbReference type="Gene3D" id="3.90.550.10">
    <property type="entry name" value="Spore Coat Polysaccharide Biosynthesis Protein SpsA, Chain A"/>
    <property type="match status" value="1"/>
</dbReference>
<evidence type="ECO:0000313" key="2">
    <source>
        <dbReference type="EMBL" id="CAB4323122.1"/>
    </source>
</evidence>
<evidence type="ECO:0000259" key="1">
    <source>
        <dbReference type="Pfam" id="PF00483"/>
    </source>
</evidence>
<dbReference type="Gene3D" id="2.160.10.10">
    <property type="entry name" value="Hexapeptide repeat proteins"/>
    <property type="match status" value="1"/>
</dbReference>
<dbReference type="InterPro" id="IPR029044">
    <property type="entry name" value="Nucleotide-diphossugar_trans"/>
</dbReference>
<name>A0A6J5YHQ1_9ZZZZ</name>
<dbReference type="EMBL" id="CAFBNC010000013">
    <property type="protein sequence ID" value="CAB4927321.1"/>
    <property type="molecule type" value="Genomic_DNA"/>
</dbReference>
<dbReference type="NCBIfam" id="TIGR01208">
    <property type="entry name" value="rmlA_long"/>
    <property type="match status" value="1"/>
</dbReference>
<dbReference type="CDD" id="cd04189">
    <property type="entry name" value="G1P_TT_long"/>
    <property type="match status" value="1"/>
</dbReference>
<accession>A0A6J5YHQ1</accession>
<evidence type="ECO:0000313" key="3">
    <source>
        <dbReference type="EMBL" id="CAB4927321.1"/>
    </source>
</evidence>